<accession>A0A0A9F3T0</accession>
<sequence length="49" mass="5577">MCGAGVELWYFLGVENNFLHLSEIDNLSCLFYILVAKDIIMNSTMSTMK</sequence>
<dbReference type="EMBL" id="GBRH01190251">
    <property type="protein sequence ID" value="JAE07645.1"/>
    <property type="molecule type" value="Transcribed_RNA"/>
</dbReference>
<dbReference type="AlphaFoldDB" id="A0A0A9F3T0"/>
<organism evidence="1">
    <name type="scientific">Arundo donax</name>
    <name type="common">Giant reed</name>
    <name type="synonym">Donax arundinaceus</name>
    <dbReference type="NCBI Taxonomy" id="35708"/>
    <lineage>
        <taxon>Eukaryota</taxon>
        <taxon>Viridiplantae</taxon>
        <taxon>Streptophyta</taxon>
        <taxon>Embryophyta</taxon>
        <taxon>Tracheophyta</taxon>
        <taxon>Spermatophyta</taxon>
        <taxon>Magnoliopsida</taxon>
        <taxon>Liliopsida</taxon>
        <taxon>Poales</taxon>
        <taxon>Poaceae</taxon>
        <taxon>PACMAD clade</taxon>
        <taxon>Arundinoideae</taxon>
        <taxon>Arundineae</taxon>
        <taxon>Arundo</taxon>
    </lineage>
</organism>
<reference evidence="1" key="2">
    <citation type="journal article" date="2015" name="Data Brief">
        <title>Shoot transcriptome of the giant reed, Arundo donax.</title>
        <authorList>
            <person name="Barrero R.A."/>
            <person name="Guerrero F.D."/>
            <person name="Moolhuijzen P."/>
            <person name="Goolsby J.A."/>
            <person name="Tidwell J."/>
            <person name="Bellgard S.E."/>
            <person name="Bellgard M.I."/>
        </authorList>
    </citation>
    <scope>NUCLEOTIDE SEQUENCE</scope>
    <source>
        <tissue evidence="1">Shoot tissue taken approximately 20 cm above the soil surface</tissue>
    </source>
</reference>
<reference evidence="1" key="1">
    <citation type="submission" date="2014-09" db="EMBL/GenBank/DDBJ databases">
        <authorList>
            <person name="Magalhaes I.L.F."/>
            <person name="Oliveira U."/>
            <person name="Santos F.R."/>
            <person name="Vidigal T.H.D.A."/>
            <person name="Brescovit A.D."/>
            <person name="Santos A.J."/>
        </authorList>
    </citation>
    <scope>NUCLEOTIDE SEQUENCE</scope>
    <source>
        <tissue evidence="1">Shoot tissue taken approximately 20 cm above the soil surface</tissue>
    </source>
</reference>
<protein>
    <submittedName>
        <fullName evidence="1">Uncharacterized protein</fullName>
    </submittedName>
</protein>
<name>A0A0A9F3T0_ARUDO</name>
<proteinExistence type="predicted"/>
<evidence type="ECO:0000313" key="1">
    <source>
        <dbReference type="EMBL" id="JAE07645.1"/>
    </source>
</evidence>